<sequence>MAEHPRIQRIFGALESAGYPVRFQRSLLPEWVTPDVLQDEAVSTEIATILAKRLNLRTSSLFSQNPSVEELHHFDTKYKRSVSAKSKDLTAATSIAVSVAEMVAYACPIQHAPFPASPEEMRVEVLSFTGKYVSLRNLLLTSWAHGIPVVFLAELGPDISKMDGMVVHTESRPVILMSKNSPYWSWQLFILAHEIAHCALGHVQPDEILVDQELGSDSYALSDADDDEQAADRFALELLNGRPDATYTLGTQVANAAELADTAYTEGLANKVDPGHIVLNLANRSGDWGLGMAALKLLHGNREPAQSVINDAMWMHLDAGRLPRESLEYLVRVTGSNGAIS</sequence>
<evidence type="ECO:0000313" key="1">
    <source>
        <dbReference type="EMBL" id="SIN80803.1"/>
    </source>
</evidence>
<dbReference type="OrthoDB" id="9794834at2"/>
<dbReference type="RefSeq" id="WP_074262793.1">
    <property type="nucleotide sequence ID" value="NZ_FSRM01000001.1"/>
</dbReference>
<evidence type="ECO:0008006" key="3">
    <source>
        <dbReference type="Google" id="ProtNLM"/>
    </source>
</evidence>
<dbReference type="Proteomes" id="UP000184693">
    <property type="component" value="Unassembled WGS sequence"/>
</dbReference>
<gene>
    <name evidence="1" type="ORF">SAMN05444168_0462</name>
</gene>
<evidence type="ECO:0000313" key="2">
    <source>
        <dbReference type="Proteomes" id="UP000184693"/>
    </source>
</evidence>
<accession>A0A1N6ECT3</accession>
<proteinExistence type="predicted"/>
<dbReference type="AlphaFoldDB" id="A0A1N6ECT3"/>
<name>A0A1N6ECT3_9BURK</name>
<dbReference type="Gene3D" id="1.10.10.2910">
    <property type="match status" value="1"/>
</dbReference>
<organism evidence="1 2">
    <name type="scientific">Paraburkholderia phenazinium</name>
    <dbReference type="NCBI Taxonomy" id="60549"/>
    <lineage>
        <taxon>Bacteria</taxon>
        <taxon>Pseudomonadati</taxon>
        <taxon>Pseudomonadota</taxon>
        <taxon>Betaproteobacteria</taxon>
        <taxon>Burkholderiales</taxon>
        <taxon>Burkholderiaceae</taxon>
        <taxon>Paraburkholderia</taxon>
    </lineage>
</organism>
<reference evidence="1 2" key="1">
    <citation type="submission" date="2016-11" db="EMBL/GenBank/DDBJ databases">
        <authorList>
            <person name="Jaros S."/>
            <person name="Januszkiewicz K."/>
            <person name="Wedrychowicz H."/>
        </authorList>
    </citation>
    <scope>NUCLEOTIDE SEQUENCE [LARGE SCALE GENOMIC DNA]</scope>
    <source>
        <strain evidence="1 2">GAS86</strain>
    </source>
</reference>
<protein>
    <recommendedName>
        <fullName evidence="3">IrrE N-terminal-like domain-containing protein</fullName>
    </recommendedName>
</protein>
<dbReference type="EMBL" id="FSRM01000001">
    <property type="protein sequence ID" value="SIN80803.1"/>
    <property type="molecule type" value="Genomic_DNA"/>
</dbReference>